<accession>A0A6S7FCW4</accession>
<protein>
    <submittedName>
        <fullName evidence="1">Vesicle-associated membrane -associated B, partial</fullName>
    </submittedName>
</protein>
<name>A0A6S7FCW4_PARCT</name>
<reference evidence="1" key="1">
    <citation type="submission" date="2020-04" db="EMBL/GenBank/DDBJ databases">
        <authorList>
            <person name="Alioto T."/>
            <person name="Alioto T."/>
            <person name="Gomez Garrido J."/>
        </authorList>
    </citation>
    <scope>NUCLEOTIDE SEQUENCE</scope>
    <source>
        <strain evidence="1">A484AB</strain>
    </source>
</reference>
<keyword evidence="2" id="KW-1185">Reference proteome</keyword>
<dbReference type="InterPro" id="IPR013783">
    <property type="entry name" value="Ig-like_fold"/>
</dbReference>
<organism evidence="1 2">
    <name type="scientific">Paramuricea clavata</name>
    <name type="common">Red gorgonian</name>
    <name type="synonym">Violescent sea-whip</name>
    <dbReference type="NCBI Taxonomy" id="317549"/>
    <lineage>
        <taxon>Eukaryota</taxon>
        <taxon>Metazoa</taxon>
        <taxon>Cnidaria</taxon>
        <taxon>Anthozoa</taxon>
        <taxon>Octocorallia</taxon>
        <taxon>Malacalcyonacea</taxon>
        <taxon>Plexauridae</taxon>
        <taxon>Paramuricea</taxon>
    </lineage>
</organism>
<comment type="caution">
    <text evidence="1">The sequence shown here is derived from an EMBL/GenBank/DDBJ whole genome shotgun (WGS) entry which is preliminary data.</text>
</comment>
<proteinExistence type="predicted"/>
<dbReference type="SUPFAM" id="SSF49354">
    <property type="entry name" value="PapD-like"/>
    <property type="match status" value="1"/>
</dbReference>
<dbReference type="Gene3D" id="2.60.40.10">
    <property type="entry name" value="Immunoglobulins"/>
    <property type="match status" value="1"/>
</dbReference>
<gene>
    <name evidence="1" type="ORF">PACLA_8A064470</name>
</gene>
<dbReference type="Proteomes" id="UP001152795">
    <property type="component" value="Unassembled WGS sequence"/>
</dbReference>
<evidence type="ECO:0000313" key="1">
    <source>
        <dbReference type="EMBL" id="CAB3977124.1"/>
    </source>
</evidence>
<evidence type="ECO:0000313" key="2">
    <source>
        <dbReference type="Proteomes" id="UP001152795"/>
    </source>
</evidence>
<dbReference type="EMBL" id="CACRXK020000030">
    <property type="protein sequence ID" value="CAB3977124.1"/>
    <property type="molecule type" value="Genomic_DNA"/>
</dbReference>
<dbReference type="OrthoDB" id="5957926at2759"/>
<sequence>MVIDGSFVGTKLTGGVSGGEKTYEVKFGDDFYYEDPIDGSIAKQQGSKHFLPDMINKFGRTASARMKNMKAFDNCSTGCLRIKSTQQSPESKSRCGRRNKNLWEKSEMKPVHDVMLQPHDFDVKEKSKHKFMVQSMIAVGNTENLETIWKEASSDQIMDSKLKCVFDLADEQISEEKPVGVDINVPK</sequence>
<dbReference type="AlphaFoldDB" id="A0A6S7FCW4"/>
<dbReference type="InterPro" id="IPR008962">
    <property type="entry name" value="PapD-like_sf"/>
</dbReference>
<dbReference type="Gene3D" id="3.30.310.50">
    <property type="entry name" value="Alpha-D-phosphohexomutase, C-terminal domain"/>
    <property type="match status" value="1"/>
</dbReference>